<dbReference type="EMBL" id="CP119312">
    <property type="protein sequence ID" value="WEK04063.1"/>
    <property type="molecule type" value="Genomic_DNA"/>
</dbReference>
<reference evidence="2" key="1">
    <citation type="submission" date="2023-03" db="EMBL/GenBank/DDBJ databases">
        <title>Andean soil-derived lignocellulolytic bacterial consortium as a source of novel taxa and putative plastic-active enzymes.</title>
        <authorList>
            <person name="Diaz-Garcia L."/>
            <person name="Chuvochina M."/>
            <person name="Feuerriegel G."/>
            <person name="Bunk B."/>
            <person name="Sproer C."/>
            <person name="Streit W.R."/>
            <person name="Rodriguez L.M."/>
            <person name="Overmann J."/>
            <person name="Jimenez D.J."/>
        </authorList>
    </citation>
    <scope>NUCLEOTIDE SEQUENCE</scope>
    <source>
        <strain evidence="2">MAG 4196</strain>
    </source>
</reference>
<feature type="chain" id="PRO_5042534661" evidence="1">
    <location>
        <begin position="23"/>
        <end position="214"/>
    </location>
</feature>
<evidence type="ECO:0000313" key="2">
    <source>
        <dbReference type="EMBL" id="WEK04063.1"/>
    </source>
</evidence>
<gene>
    <name evidence="2" type="ORF">P0Y65_18040</name>
</gene>
<evidence type="ECO:0000313" key="3">
    <source>
        <dbReference type="Proteomes" id="UP001217476"/>
    </source>
</evidence>
<organism evidence="2 3">
    <name type="scientific">Candidatus Devosia phytovorans</name>
    <dbReference type="NCBI Taxonomy" id="3121372"/>
    <lineage>
        <taxon>Bacteria</taxon>
        <taxon>Pseudomonadati</taxon>
        <taxon>Pseudomonadota</taxon>
        <taxon>Alphaproteobacteria</taxon>
        <taxon>Hyphomicrobiales</taxon>
        <taxon>Devosiaceae</taxon>
        <taxon>Devosia</taxon>
    </lineage>
</organism>
<keyword evidence="1" id="KW-0732">Signal</keyword>
<protein>
    <submittedName>
        <fullName evidence="2">DUF1236 domain-containing protein</fullName>
    </submittedName>
</protein>
<dbReference type="Pfam" id="PF06823">
    <property type="entry name" value="DUF1236"/>
    <property type="match status" value="2"/>
</dbReference>
<feature type="signal peptide" evidence="1">
    <location>
        <begin position="1"/>
        <end position="22"/>
    </location>
</feature>
<name>A0AAJ5VSL4_9HYPH</name>
<dbReference type="Proteomes" id="UP001217476">
    <property type="component" value="Chromosome"/>
</dbReference>
<accession>A0AAJ5VSL4</accession>
<dbReference type="AlphaFoldDB" id="A0AAJ5VSL4"/>
<evidence type="ECO:0000256" key="1">
    <source>
        <dbReference type="SAM" id="SignalP"/>
    </source>
</evidence>
<proteinExistence type="predicted"/>
<dbReference type="InterPro" id="IPR009642">
    <property type="entry name" value="DUF1236"/>
</dbReference>
<sequence>MKKILLATVATLSLAAAVPAFAQDVVVGVESTDNEAAGATIGATGGATTGAVAGGLVGGPIGAVIGGFAGAVLGAEAGVATASVDFASANPVEPIYFDGSADIGYVLPGDVVVYPIQGDPAYGYVYANDRVWIVDLQTRALVQSPGYLVPQTYSDYVLANPVDPIDPTGDLVVGEVLPDGSVIQTIPDSPYGYVYYGDRPAMVDSRTNTVIWIQ</sequence>